<gene>
    <name evidence="1" type="ORF">JY651_16180</name>
</gene>
<name>A0ABX7P7D2_9BACT</name>
<keyword evidence="2" id="KW-1185">Reference proteome</keyword>
<reference evidence="1 2" key="1">
    <citation type="submission" date="2021-02" db="EMBL/GenBank/DDBJ databases">
        <title>De Novo genome assembly of isolated myxobacteria.</title>
        <authorList>
            <person name="Stevens D.C."/>
        </authorList>
    </citation>
    <scope>NUCLEOTIDE SEQUENCE [LARGE SCALE GENOMIC DNA]</scope>
    <source>
        <strain evidence="2">SCPEA02</strain>
    </source>
</reference>
<evidence type="ECO:0008006" key="3">
    <source>
        <dbReference type="Google" id="ProtNLM"/>
    </source>
</evidence>
<sequence>MHVDDSALADPAGLARALRPRLGEHPVPQSDPRTRGLLLELGGAQEGHAWLQSDLPELAELFARFADNADALHVLAVNETPPTAPDSFLLRPHVDRRWLGDDGFGTATPRWTTVVFVDFPASARGGELVVFPRGAFDDAEPVPRDGARAKVARHQGVLVAPRPGRACRMAGDLPHAVIGYSTATEDAWRLAIVIAEFARDAAEPPPRGLLT</sequence>
<evidence type="ECO:0000313" key="1">
    <source>
        <dbReference type="EMBL" id="QSQ26373.1"/>
    </source>
</evidence>
<dbReference type="RefSeq" id="WP_206727921.1">
    <property type="nucleotide sequence ID" value="NZ_CP071090.1"/>
</dbReference>
<proteinExistence type="predicted"/>
<evidence type="ECO:0000313" key="2">
    <source>
        <dbReference type="Proteomes" id="UP000662747"/>
    </source>
</evidence>
<organism evidence="1 2">
    <name type="scientific">Pyxidicoccus parkwayensis</name>
    <dbReference type="NCBI Taxonomy" id="2813578"/>
    <lineage>
        <taxon>Bacteria</taxon>
        <taxon>Pseudomonadati</taxon>
        <taxon>Myxococcota</taxon>
        <taxon>Myxococcia</taxon>
        <taxon>Myxococcales</taxon>
        <taxon>Cystobacterineae</taxon>
        <taxon>Myxococcaceae</taxon>
        <taxon>Pyxidicoccus</taxon>
    </lineage>
</organism>
<protein>
    <recommendedName>
        <fullName evidence="3">Fe2OG dioxygenase domain-containing protein</fullName>
    </recommendedName>
</protein>
<dbReference type="Proteomes" id="UP000662747">
    <property type="component" value="Chromosome"/>
</dbReference>
<accession>A0ABX7P7D2</accession>
<dbReference type="EMBL" id="CP071090">
    <property type="protein sequence ID" value="QSQ26373.1"/>
    <property type="molecule type" value="Genomic_DNA"/>
</dbReference>